<evidence type="ECO:0000256" key="1">
    <source>
        <dbReference type="ARBA" id="ARBA00023002"/>
    </source>
</evidence>
<evidence type="ECO:0008006" key="3">
    <source>
        <dbReference type="Google" id="ProtNLM"/>
    </source>
</evidence>
<sequence>MAAAKRNAVAVVTGATSGIGEGCAMHLASAGYSVVAIGRNPQRGAHVVAAMGKLGGQDHEFISCDAFSLKNVADTAKSIEEKHGVVDVLLMSQGMGTIQGFTPTAEGNDQKLTLHYWSRIALVTQLLPALRKSDNARVVSVLSGGHHSAFTRYEEDPELKGKLYTQSNAANAAGFYNDLGLDALARSPENENVVFVHAAPGFVNTNWGTEMPWYIRCMVRALQPLGRSPAKCARFMCTPAFRPAADLLKTMSLEPGQRGVVIMGADGQPGKLTTGHTPEARDFIWNTTARVLKQAGIPGVE</sequence>
<protein>
    <recommendedName>
        <fullName evidence="3">Protochlorophyllide reductase</fullName>
    </recommendedName>
</protein>
<evidence type="ECO:0000313" key="2">
    <source>
        <dbReference type="EMBL" id="CAD8831014.1"/>
    </source>
</evidence>
<dbReference type="GO" id="GO:0016491">
    <property type="term" value="F:oxidoreductase activity"/>
    <property type="evidence" value="ECO:0007669"/>
    <property type="project" value="UniProtKB-KW"/>
</dbReference>
<dbReference type="Pfam" id="PF00106">
    <property type="entry name" value="adh_short"/>
    <property type="match status" value="1"/>
</dbReference>
<keyword evidence="1" id="KW-0560">Oxidoreductase</keyword>
<dbReference type="PANTHER" id="PTHR47534:SF3">
    <property type="entry name" value="ALCOHOL DEHYDROGENASE-LIKE C-TERMINAL DOMAIN-CONTAINING PROTEIN"/>
    <property type="match status" value="1"/>
</dbReference>
<dbReference type="InterPro" id="IPR052228">
    <property type="entry name" value="Sec_Metab_Biosynth_Oxidored"/>
</dbReference>
<dbReference type="PRINTS" id="PR00081">
    <property type="entry name" value="GDHRDH"/>
</dbReference>
<proteinExistence type="predicted"/>
<dbReference type="Gene3D" id="3.40.50.720">
    <property type="entry name" value="NAD(P)-binding Rossmann-like Domain"/>
    <property type="match status" value="1"/>
</dbReference>
<reference evidence="2" key="1">
    <citation type="submission" date="2021-01" db="EMBL/GenBank/DDBJ databases">
        <authorList>
            <person name="Corre E."/>
            <person name="Pelletier E."/>
            <person name="Niang G."/>
            <person name="Scheremetjew M."/>
            <person name="Finn R."/>
            <person name="Kale V."/>
            <person name="Holt S."/>
            <person name="Cochrane G."/>
            <person name="Meng A."/>
            <person name="Brown T."/>
            <person name="Cohen L."/>
        </authorList>
    </citation>
    <scope>NUCLEOTIDE SEQUENCE</scope>
</reference>
<organism evidence="2">
    <name type="scientific">Noctiluca scintillans</name>
    <name type="common">Sea sparkle</name>
    <name type="synonym">Red tide dinoflagellate</name>
    <dbReference type="NCBI Taxonomy" id="2966"/>
    <lineage>
        <taxon>Eukaryota</taxon>
        <taxon>Sar</taxon>
        <taxon>Alveolata</taxon>
        <taxon>Dinophyceae</taxon>
        <taxon>Noctilucales</taxon>
        <taxon>Noctilucaceae</taxon>
        <taxon>Noctiluca</taxon>
    </lineage>
</organism>
<dbReference type="InterPro" id="IPR002347">
    <property type="entry name" value="SDR_fam"/>
</dbReference>
<dbReference type="AlphaFoldDB" id="A0A7S0ZT41"/>
<dbReference type="PANTHER" id="PTHR47534">
    <property type="entry name" value="YALI0E05731P"/>
    <property type="match status" value="1"/>
</dbReference>
<dbReference type="InterPro" id="IPR036291">
    <property type="entry name" value="NAD(P)-bd_dom_sf"/>
</dbReference>
<name>A0A7S0ZT41_NOCSC</name>
<dbReference type="EMBL" id="HBFQ01007663">
    <property type="protein sequence ID" value="CAD8831014.1"/>
    <property type="molecule type" value="Transcribed_RNA"/>
</dbReference>
<dbReference type="SUPFAM" id="SSF51735">
    <property type="entry name" value="NAD(P)-binding Rossmann-fold domains"/>
    <property type="match status" value="1"/>
</dbReference>
<gene>
    <name evidence="2" type="ORF">NSCI0253_LOCUS5361</name>
</gene>
<accession>A0A7S0ZT41</accession>